<feature type="domain" description="CD-NTase-associated protein 16 NUDIX" evidence="2">
    <location>
        <begin position="43"/>
        <end position="233"/>
    </location>
</feature>
<sequence length="233" mass="27489">MEILHDLIVNLIVAVITFLVSTIFNNRRRIKIWSQSLIRWNKDIRLSCAYLFQIKQTNGRYLLIKGRRIDQYQPIGGVYKYHDSFKGLKEELELKDESESRFYEGGDLRLITKGKHLVQFLEWFDTRKNREVTAIRELIEELEPAGISIENLIKKSQIEYLKTVNEPIMFSTYFQMDELKIFDIFEAKIPTEILDKVLENDDYCLIEAEDIEKNCFTKDGLSKKISATSKYIV</sequence>
<dbReference type="InterPro" id="IPR040829">
    <property type="entry name" value="Cap16_NUDIX"/>
</dbReference>
<keyword evidence="1" id="KW-1133">Transmembrane helix</keyword>
<dbReference type="Proteomes" id="UP000234971">
    <property type="component" value="Unassembled WGS sequence"/>
</dbReference>
<dbReference type="Pfam" id="PF18167">
    <property type="entry name" value="Sa_NUDIX"/>
    <property type="match status" value="1"/>
</dbReference>
<reference evidence="3 4" key="1">
    <citation type="submission" date="2017-12" db="EMBL/GenBank/DDBJ databases">
        <title>Phylogenetic diversity of female urinary microbiome.</title>
        <authorList>
            <person name="Thomas-White K."/>
            <person name="Wolfe A.J."/>
        </authorList>
    </citation>
    <scope>NUCLEOTIDE SEQUENCE [LARGE SCALE GENOMIC DNA]</scope>
    <source>
        <strain evidence="3 4">UMB1341</strain>
    </source>
</reference>
<feature type="transmembrane region" description="Helical" evidence="1">
    <location>
        <begin position="6"/>
        <end position="24"/>
    </location>
</feature>
<keyword evidence="1" id="KW-0812">Transmembrane</keyword>
<evidence type="ECO:0000313" key="3">
    <source>
        <dbReference type="EMBL" id="PLA60456.1"/>
    </source>
</evidence>
<evidence type="ECO:0000259" key="2">
    <source>
        <dbReference type="Pfam" id="PF18167"/>
    </source>
</evidence>
<dbReference type="AlphaFoldDB" id="A0A2I1YZY8"/>
<proteinExistence type="predicted"/>
<accession>A0A2I1YZY8</accession>
<organism evidence="3 4">
    <name type="scientific">Streptococcus mitis</name>
    <dbReference type="NCBI Taxonomy" id="28037"/>
    <lineage>
        <taxon>Bacteria</taxon>
        <taxon>Bacillati</taxon>
        <taxon>Bacillota</taxon>
        <taxon>Bacilli</taxon>
        <taxon>Lactobacillales</taxon>
        <taxon>Streptococcaceae</taxon>
        <taxon>Streptococcus</taxon>
        <taxon>Streptococcus mitis group</taxon>
    </lineage>
</organism>
<protein>
    <recommendedName>
        <fullName evidence="2">CD-NTase-associated protein 16 NUDIX domain-containing protein</fullName>
    </recommendedName>
</protein>
<evidence type="ECO:0000256" key="1">
    <source>
        <dbReference type="SAM" id="Phobius"/>
    </source>
</evidence>
<gene>
    <name evidence="3" type="ORF">CYK18_04930</name>
</gene>
<comment type="caution">
    <text evidence="3">The sequence shown here is derived from an EMBL/GenBank/DDBJ whole genome shotgun (WGS) entry which is preliminary data.</text>
</comment>
<name>A0A2I1YZY8_STRMT</name>
<keyword evidence="1" id="KW-0472">Membrane</keyword>
<dbReference type="RefSeq" id="WP_101785433.1">
    <property type="nucleotide sequence ID" value="NZ_CAMHZC010000009.1"/>
</dbReference>
<dbReference type="EMBL" id="PKIE01000002">
    <property type="protein sequence ID" value="PLA60456.1"/>
    <property type="molecule type" value="Genomic_DNA"/>
</dbReference>
<evidence type="ECO:0000313" key="4">
    <source>
        <dbReference type="Proteomes" id="UP000234971"/>
    </source>
</evidence>